<dbReference type="AlphaFoldDB" id="F8MGL6"/>
<protein>
    <submittedName>
        <fullName evidence="1">Uncharacterized protein</fullName>
    </submittedName>
</protein>
<reference evidence="2" key="1">
    <citation type="journal article" date="2011" name="Genetics">
        <title>Massive changes in genome architecture accompany the transition to self-fertility in the filamentous fungus Neurospora tetrasperma.</title>
        <authorList>
            <person name="Ellison C.E."/>
            <person name="Stajich J.E."/>
            <person name="Jacobson D.J."/>
            <person name="Natvig D.O."/>
            <person name="Lapidus A."/>
            <person name="Foster B."/>
            <person name="Aerts A."/>
            <person name="Riley R."/>
            <person name="Lindquist E.A."/>
            <person name="Grigoriev I.V."/>
            <person name="Taylor J.W."/>
        </authorList>
    </citation>
    <scope>NUCLEOTIDE SEQUENCE [LARGE SCALE GENOMIC DNA]</scope>
    <source>
        <strain evidence="2">FGSC 2508 / P0657</strain>
    </source>
</reference>
<evidence type="ECO:0000313" key="1">
    <source>
        <dbReference type="EMBL" id="EGO58638.1"/>
    </source>
</evidence>
<sequence>MTTIRRRVEIRIKISKQVTLMVNTVENDAICEEQWTRDYRHAGAYIDPNTMQPFVPFLPSDWFEGREHWDTGLLTRRGEGGGDCRLLQDTYLLHTLEGTDHQDGGGDPAFNAAFSTCDRGRLGYPYTYRQEIGSSQESCKAVRKYLY</sequence>
<dbReference type="Proteomes" id="UP000008065">
    <property type="component" value="Unassembled WGS sequence"/>
</dbReference>
<proteinExistence type="predicted"/>
<accession>F8MGL6</accession>
<organism evidence="1 2">
    <name type="scientific">Neurospora tetrasperma (strain FGSC 2508 / ATCC MYA-4615 / P0657)</name>
    <dbReference type="NCBI Taxonomy" id="510951"/>
    <lineage>
        <taxon>Eukaryota</taxon>
        <taxon>Fungi</taxon>
        <taxon>Dikarya</taxon>
        <taxon>Ascomycota</taxon>
        <taxon>Pezizomycotina</taxon>
        <taxon>Sordariomycetes</taxon>
        <taxon>Sordariomycetidae</taxon>
        <taxon>Sordariales</taxon>
        <taxon>Sordariaceae</taxon>
        <taxon>Neurospora</taxon>
    </lineage>
</organism>
<dbReference type="KEGG" id="nte:NEUTE1DRAFT108242"/>
<name>F8MGL6_NEUT8</name>
<dbReference type="RefSeq" id="XP_009848980.1">
    <property type="nucleotide sequence ID" value="XM_009850678.1"/>
</dbReference>
<dbReference type="GeneID" id="20822394"/>
<dbReference type="EMBL" id="GL891303">
    <property type="protein sequence ID" value="EGO58638.1"/>
    <property type="molecule type" value="Genomic_DNA"/>
</dbReference>
<dbReference type="VEuPathDB" id="FungiDB:NEUTE1DRAFT_108242"/>
<gene>
    <name evidence="1" type="ORF">NEUTE1DRAFT_108242</name>
</gene>
<dbReference type="HOGENOM" id="CLU_1768611_0_0_1"/>
<keyword evidence="2" id="KW-1185">Reference proteome</keyword>
<evidence type="ECO:0000313" key="2">
    <source>
        <dbReference type="Proteomes" id="UP000008065"/>
    </source>
</evidence>